<accession>A0A7X3G2Z0</accession>
<dbReference type="GO" id="GO:0009231">
    <property type="term" value="P:riboflavin biosynthetic process"/>
    <property type="evidence" value="ECO:0007669"/>
    <property type="project" value="InterPro"/>
</dbReference>
<evidence type="ECO:0000259" key="1">
    <source>
        <dbReference type="Pfam" id="PF01872"/>
    </source>
</evidence>
<proteinExistence type="predicted"/>
<dbReference type="Proteomes" id="UP000443353">
    <property type="component" value="Unassembled WGS sequence"/>
</dbReference>
<evidence type="ECO:0000313" key="3">
    <source>
        <dbReference type="Proteomes" id="UP000443353"/>
    </source>
</evidence>
<dbReference type="PANTHER" id="PTHR38011:SF12">
    <property type="entry name" value="BIFUNCTIONAL DEAMINASE-REDUCTASE DOMAIN PROTEIN"/>
    <property type="match status" value="1"/>
</dbReference>
<sequence>MSRLKVQSFSISLDGFGAGPNQSLQNPMGEGAGGLHQWFRGTRTFQRMLGDASKGTDGPDEDFAARGFENVGAWILGRNMFGPVRGPWPDDEWKGWWGDEPPYHVPVFVLTHHARPPLEMKGGTTFYFVTDGIEAALARAKEAAGGKDVRLGGGVSTVRQYLQAGLVDEMHLAISPVLLGSGEALLAGIDLPALGFKVAGHVATEAATHVVLSKE</sequence>
<gene>
    <name evidence="2" type="ORF">GPY61_22635</name>
</gene>
<dbReference type="PANTHER" id="PTHR38011">
    <property type="entry name" value="DIHYDROFOLATE REDUCTASE FAMILY PROTEIN (AFU_ORTHOLOGUE AFUA_8G06820)"/>
    <property type="match status" value="1"/>
</dbReference>
<reference evidence="2 3" key="1">
    <citation type="submission" date="2019-12" db="EMBL/GenBank/DDBJ databases">
        <authorList>
            <person name="Li C."/>
            <person name="Zhao J."/>
        </authorList>
    </citation>
    <scope>NUCLEOTIDE SEQUENCE [LARGE SCALE GENOMIC DNA]</scope>
    <source>
        <strain evidence="2 3">NEAU-DD11</strain>
    </source>
</reference>
<dbReference type="Pfam" id="PF01872">
    <property type="entry name" value="RibD_C"/>
    <property type="match status" value="1"/>
</dbReference>
<comment type="caution">
    <text evidence="2">The sequence shown here is derived from an EMBL/GenBank/DDBJ whole genome shotgun (WGS) entry which is preliminary data.</text>
</comment>
<dbReference type="RefSeq" id="WP_056137093.1">
    <property type="nucleotide sequence ID" value="NZ_WSES01000007.1"/>
</dbReference>
<dbReference type="GO" id="GO:0008703">
    <property type="term" value="F:5-amino-6-(5-phosphoribosylamino)uracil reductase activity"/>
    <property type="evidence" value="ECO:0007669"/>
    <property type="project" value="InterPro"/>
</dbReference>
<organism evidence="2 3">
    <name type="scientific">Massilia cellulosiltytica</name>
    <dbReference type="NCBI Taxonomy" id="2683234"/>
    <lineage>
        <taxon>Bacteria</taxon>
        <taxon>Pseudomonadati</taxon>
        <taxon>Pseudomonadota</taxon>
        <taxon>Betaproteobacteria</taxon>
        <taxon>Burkholderiales</taxon>
        <taxon>Oxalobacteraceae</taxon>
        <taxon>Telluria group</taxon>
        <taxon>Massilia</taxon>
    </lineage>
</organism>
<dbReference type="InterPro" id="IPR002734">
    <property type="entry name" value="RibDG_C"/>
</dbReference>
<dbReference type="AlphaFoldDB" id="A0A7X3G2Z0"/>
<dbReference type="Gene3D" id="3.40.430.10">
    <property type="entry name" value="Dihydrofolate Reductase, subunit A"/>
    <property type="match status" value="1"/>
</dbReference>
<keyword evidence="3" id="KW-1185">Reference proteome</keyword>
<dbReference type="SUPFAM" id="SSF53597">
    <property type="entry name" value="Dihydrofolate reductase-like"/>
    <property type="match status" value="1"/>
</dbReference>
<name>A0A7X3G2Z0_9BURK</name>
<feature type="domain" description="Bacterial bifunctional deaminase-reductase C-terminal" evidence="1">
    <location>
        <begin position="9"/>
        <end position="204"/>
    </location>
</feature>
<dbReference type="EMBL" id="WSES01000007">
    <property type="protein sequence ID" value="MVW62730.1"/>
    <property type="molecule type" value="Genomic_DNA"/>
</dbReference>
<dbReference type="InterPro" id="IPR024072">
    <property type="entry name" value="DHFR-like_dom_sf"/>
</dbReference>
<dbReference type="InterPro" id="IPR050765">
    <property type="entry name" value="Riboflavin_Biosynth_HTPR"/>
</dbReference>
<protein>
    <submittedName>
        <fullName evidence="2">Dihydrofolate reductase</fullName>
    </submittedName>
</protein>
<evidence type="ECO:0000313" key="2">
    <source>
        <dbReference type="EMBL" id="MVW62730.1"/>
    </source>
</evidence>